<protein>
    <recommendedName>
        <fullName evidence="4">DUF38 domain-containing protein</fullName>
    </recommendedName>
</protein>
<dbReference type="KEGG" id="mlr:MELLADRAFT_85117"/>
<dbReference type="InterPro" id="IPR032675">
    <property type="entry name" value="LRR_dom_sf"/>
</dbReference>
<name>F4SAD1_MELLP</name>
<dbReference type="KEGG" id="mlr:MELLADRAFT_95716"/>
<dbReference type="GeneID" id="18937335"/>
<proteinExistence type="predicted"/>
<dbReference type="Gene3D" id="3.80.10.10">
    <property type="entry name" value="Ribonuclease Inhibitor"/>
    <property type="match status" value="1"/>
</dbReference>
<evidence type="ECO:0000313" key="1">
    <source>
        <dbReference type="EMBL" id="EGF97502.1"/>
    </source>
</evidence>
<dbReference type="RefSeq" id="XP_007418351.1">
    <property type="nucleotide sequence ID" value="XM_007418289.1"/>
</dbReference>
<accession>F4SAD1</accession>
<evidence type="ECO:0008006" key="4">
    <source>
        <dbReference type="Google" id="ProtNLM"/>
    </source>
</evidence>
<dbReference type="HOGENOM" id="CLU_032925_2_0_1"/>
<dbReference type="VEuPathDB" id="FungiDB:MELLADRAFT_85117"/>
<reference evidence="3" key="1">
    <citation type="journal article" date="2011" name="Proc. Natl. Acad. Sci. U.S.A.">
        <title>Obligate biotrophy features unraveled by the genomic analysis of rust fungi.</title>
        <authorList>
            <person name="Duplessis S."/>
            <person name="Cuomo C.A."/>
            <person name="Lin Y.-C."/>
            <person name="Aerts A."/>
            <person name="Tisserant E."/>
            <person name="Veneault-Fourrey C."/>
            <person name="Joly D.L."/>
            <person name="Hacquard S."/>
            <person name="Amselem J."/>
            <person name="Cantarel B.L."/>
            <person name="Chiu R."/>
            <person name="Coutinho P.M."/>
            <person name="Feau N."/>
            <person name="Field M."/>
            <person name="Frey P."/>
            <person name="Gelhaye E."/>
            <person name="Goldberg J."/>
            <person name="Grabherr M.G."/>
            <person name="Kodira C.D."/>
            <person name="Kohler A."/>
            <person name="Kuees U."/>
            <person name="Lindquist E.A."/>
            <person name="Lucas S.M."/>
            <person name="Mago R."/>
            <person name="Mauceli E."/>
            <person name="Morin E."/>
            <person name="Murat C."/>
            <person name="Pangilinan J.L."/>
            <person name="Park R."/>
            <person name="Pearson M."/>
            <person name="Quesneville H."/>
            <person name="Rouhier N."/>
            <person name="Sakthikumar S."/>
            <person name="Salamov A.A."/>
            <person name="Schmutz J."/>
            <person name="Selles B."/>
            <person name="Shapiro H."/>
            <person name="Tanguay P."/>
            <person name="Tuskan G.A."/>
            <person name="Henrissat B."/>
            <person name="Van de Peer Y."/>
            <person name="Rouze P."/>
            <person name="Ellis J.G."/>
            <person name="Dodds P.N."/>
            <person name="Schein J.E."/>
            <person name="Zhong S."/>
            <person name="Hamelin R.C."/>
            <person name="Grigoriev I.V."/>
            <person name="Szabo L.J."/>
            <person name="Martin F."/>
        </authorList>
    </citation>
    <scope>NUCLEOTIDE SEQUENCE [LARGE SCALE GENOMIC DNA]</scope>
    <source>
        <strain evidence="3">98AG31 / pathotype 3-4-7</strain>
    </source>
</reference>
<dbReference type="GeneID" id="18933729"/>
<dbReference type="VEuPathDB" id="FungiDB:MELLADRAFT_95716"/>
<keyword evidence="3" id="KW-1185">Reference proteome</keyword>
<dbReference type="EMBL" id="GL883177">
    <property type="protein sequence ID" value="EGF98366.1"/>
    <property type="molecule type" value="Genomic_DNA"/>
</dbReference>
<dbReference type="RefSeq" id="XP_007419224.1">
    <property type="nucleotide sequence ID" value="XM_007419162.1"/>
</dbReference>
<sequence>MNQLATLIELLGKKLKTLSLCFVYHNNIGISPRVIKAIENIEDLKSFMIFSGHEDSKYRTRNLKSITELFSAMPKIEWLKFMCGAIKKLDFKPTALTNLRCLSFSYDKNSKVLSNIIRTSKSTLKFIELNSAFEDCQDLIQIFEPIQDTLEGLGTMSFSEDLPAEFASLDFPKLRVLIDQSTRPYRVMRATNEHVLAAPMLRNVRTVVTAIESTTYRSYWDLTDLLVGVEEVPSFKHFVLTKEAWIQDYIVIPPKFMEDYKSRGVQLHVTNQVSCDELMELDLKLNGPMN</sequence>
<organism evidence="3">
    <name type="scientific">Melampsora larici-populina (strain 98AG31 / pathotype 3-4-7)</name>
    <name type="common">Poplar leaf rust fungus</name>
    <dbReference type="NCBI Taxonomy" id="747676"/>
    <lineage>
        <taxon>Eukaryota</taxon>
        <taxon>Fungi</taxon>
        <taxon>Dikarya</taxon>
        <taxon>Basidiomycota</taxon>
        <taxon>Pucciniomycotina</taxon>
        <taxon>Pucciniomycetes</taxon>
        <taxon>Pucciniales</taxon>
        <taxon>Melampsoraceae</taxon>
        <taxon>Melampsora</taxon>
    </lineage>
</organism>
<dbReference type="EMBL" id="GL883225">
    <property type="protein sequence ID" value="EGF97502.1"/>
    <property type="molecule type" value="Genomic_DNA"/>
</dbReference>
<evidence type="ECO:0000313" key="2">
    <source>
        <dbReference type="EMBL" id="EGF98366.1"/>
    </source>
</evidence>
<evidence type="ECO:0000313" key="3">
    <source>
        <dbReference type="Proteomes" id="UP000001072"/>
    </source>
</evidence>
<dbReference type="Proteomes" id="UP000001072">
    <property type="component" value="Unassembled WGS sequence"/>
</dbReference>
<gene>
    <name evidence="1" type="ORF">MELLADRAFT_85117</name>
    <name evidence="2" type="ORF">MELLADRAFT_95716</name>
</gene>
<reference evidence="2" key="2">
    <citation type="submission" date="2011-04" db="EMBL/GenBank/DDBJ databases">
        <title>Obligate Biotrophy Features Unraveled by the Genomic Analysis of the Rust Fungi, Melampsora larici-populina and Puccinia graminis f. sp. tritici.</title>
        <authorList>
            <consortium name="US DOE Joint Genome Institute (JGI-PGF)"/>
            <person name="Duplessis S."/>
            <person name="Cuomo C."/>
            <person name="Lin Y.-C."/>
            <person name="Aerts A."/>
            <person name="Tisserant E."/>
            <person name="Veneault-Fourrey C."/>
            <person name="Joly D."/>
            <person name="Hacquard S."/>
            <person name="Amselem J."/>
            <person name="Cantarel B."/>
            <person name="Readman C."/>
            <person name="Coutinho P."/>
            <person name="Feau N."/>
            <person name="Field M."/>
            <person name="Frey P."/>
            <person name="Gelhaye E."/>
            <person name="Goldberg J."/>
            <person name="Grabherr M."/>
            <person name="Kodira C."/>
            <person name="Kohler A."/>
            <person name="Kues U."/>
            <person name="Lindquist E."/>
            <person name="Lucas S."/>
            <person name="Mago R."/>
            <person name="Mauceli E."/>
            <person name="Morin E."/>
            <person name="Murat C."/>
            <person name="Pangilinan J."/>
            <person name="Park R."/>
            <person name="Pearson M."/>
            <person name="Quesneville H."/>
            <person name="Rouhier N."/>
            <person name="Sakthikumar S."/>
            <person name="Salamov A."/>
            <person name="Schmutz J."/>
            <person name="Selles B."/>
            <person name="Shapiro H."/>
            <person name="Tangay P."/>
            <person name="Tuskan G."/>
            <person name="Henrissat B."/>
            <person name="Van de Peer Y."/>
            <person name="Rouze P."/>
            <person name="Schein J."/>
            <person name="Ellis J."/>
            <person name="Dodds P."/>
            <person name="Zhong S."/>
            <person name="Hamelin R."/>
            <person name="Grigoriev I."/>
            <person name="Szabo L."/>
            <person name="Martin F."/>
        </authorList>
    </citation>
    <scope>NUCLEOTIDE SEQUENCE</scope>
    <source>
        <strain evidence="2">98AG31</strain>
    </source>
</reference>
<dbReference type="AlphaFoldDB" id="F4SAD1"/>